<dbReference type="Pfam" id="PF08878">
    <property type="entry name" value="HamA"/>
    <property type="match status" value="1"/>
</dbReference>
<gene>
    <name evidence="2" type="ORF">B4122_1298</name>
</gene>
<dbReference type="EMBL" id="LJZV01000007">
    <property type="protein sequence ID" value="KZD93154.1"/>
    <property type="molecule type" value="Genomic_DNA"/>
</dbReference>
<organism evidence="2 3">
    <name type="scientific">Bacillus subtilis</name>
    <dbReference type="NCBI Taxonomy" id="1423"/>
    <lineage>
        <taxon>Bacteria</taxon>
        <taxon>Bacillati</taxon>
        <taxon>Bacillota</taxon>
        <taxon>Bacilli</taxon>
        <taxon>Bacillales</taxon>
        <taxon>Bacillaceae</taxon>
        <taxon>Bacillus</taxon>
    </lineage>
</organism>
<dbReference type="RefSeq" id="WP_042976917.1">
    <property type="nucleotide sequence ID" value="NZ_CAJNPP010000001.1"/>
</dbReference>
<dbReference type="AlphaFoldDB" id="A0AAP1HA70"/>
<evidence type="ECO:0000313" key="3">
    <source>
        <dbReference type="Proteomes" id="UP000076442"/>
    </source>
</evidence>
<comment type="caution">
    <text evidence="2">The sequence shown here is derived from an EMBL/GenBank/DDBJ whole genome shotgun (WGS) entry which is preliminary data.</text>
</comment>
<evidence type="ECO:0000259" key="1">
    <source>
        <dbReference type="Pfam" id="PF08878"/>
    </source>
</evidence>
<accession>A0AAP1HA70</accession>
<dbReference type="Proteomes" id="UP000076442">
    <property type="component" value="Unassembled WGS sequence"/>
</dbReference>
<feature type="domain" description="Anti-bacteriophage protein A/HamA C-terminal" evidence="1">
    <location>
        <begin position="20"/>
        <end position="289"/>
    </location>
</feature>
<proteinExistence type="predicted"/>
<sequence>MREQLLSLINKTIVYKYDLPNHSLGIDRSIFSTENDRCYSTICNQSLIEIIYNSIIEYSFNEFDINGKEYDNLHAIALKTKLKYNEVASETSKISYGFHGETILYCILYAKMDAKPVISRGYFYNPLESSETKGYDSYHLIERNGTTELWFGEVKFRNNHTSGINSAIDSIEKAISDAYLSTNFLAITNHKNNFNISGTKVEEIISKWEENPLVDIIEEIKKYDIKLIYPIIIIYDIKDDYDNSIKIAIEHIKNNHSLKTFSLSIPYSIYFIWLPVDKVRDIKAEVIKWIEQRKPLI</sequence>
<reference evidence="2 3" key="1">
    <citation type="submission" date="2015-09" db="EMBL/GenBank/DDBJ databases">
        <title>Spore heat resistance.</title>
        <authorList>
            <person name="Boekhorst J."/>
            <person name="Berendsen E.M."/>
            <person name="Wells-Bennik M.H."/>
            <person name="Kuipers O.P."/>
        </authorList>
    </citation>
    <scope>NUCLEOTIDE SEQUENCE [LARGE SCALE GENOMIC DNA]</scope>
    <source>
        <strain evidence="2 3">B4122</strain>
    </source>
</reference>
<evidence type="ECO:0000313" key="2">
    <source>
        <dbReference type="EMBL" id="KZD93154.1"/>
    </source>
</evidence>
<name>A0AAP1HA70_BACIU</name>
<protein>
    <recommendedName>
        <fullName evidence="1">Anti-bacteriophage protein A/HamA C-terminal domain-containing protein</fullName>
    </recommendedName>
</protein>
<dbReference type="InterPro" id="IPR014976">
    <property type="entry name" value="AbpA_HamA_C"/>
</dbReference>